<comment type="similarity">
    <text evidence="2">Belongs to the autoinducer-2 exporter (AI-2E) (TC 2.A.86) family.</text>
</comment>
<proteinExistence type="inferred from homology"/>
<dbReference type="RefSeq" id="WP_422919043.1">
    <property type="nucleotide sequence ID" value="NZ_JAMZEJ010000003.1"/>
</dbReference>
<evidence type="ECO:0000256" key="1">
    <source>
        <dbReference type="ARBA" id="ARBA00004141"/>
    </source>
</evidence>
<evidence type="ECO:0000313" key="8">
    <source>
        <dbReference type="Proteomes" id="UP001524547"/>
    </source>
</evidence>
<gene>
    <name evidence="7" type="ORF">NFI88_05570</name>
</gene>
<sequence>MSSSHLDVPMPEGAVPVPLSPPVIWSAARLAGVARTAIAVAIGGLLVWLLSKLVLLVFFAALLGITLRGGADWLAWRTGWKPVLVLTLLCVLILLTCAGGVAVLGPRLFHQATDLTSQLSQEAATLRDRYQSTFWGQKVMSHLQTGGGSGGGESATEIAQPAMKVLGVTLDLLATAVLLVITALYFAIAPDLYRRGMLRLVAIRHRPRAAVILCKVGRAMRRWLLGQMVDMLVVAVVTTVGLALLGTPVPLALGVLAGILTFIPYFGAILAAIPAVLVALAVSPVMALWVMLIYVLAHLVEGYLISPLVQKRLVELPPAVTILSMTAGGTLFGPLGIVLGTPMAAAGLVLVREFYVADILGDHEMRQDP</sequence>
<dbReference type="PANTHER" id="PTHR21716:SF62">
    <property type="entry name" value="TRANSPORT PROTEIN YDBI-RELATED"/>
    <property type="match status" value="1"/>
</dbReference>
<feature type="transmembrane region" description="Helical" evidence="6">
    <location>
        <begin position="172"/>
        <end position="193"/>
    </location>
</feature>
<feature type="transmembrane region" description="Helical" evidence="6">
    <location>
        <begin position="38"/>
        <end position="63"/>
    </location>
</feature>
<evidence type="ECO:0000256" key="4">
    <source>
        <dbReference type="ARBA" id="ARBA00022989"/>
    </source>
</evidence>
<dbReference type="EMBL" id="JAMZEJ010000003">
    <property type="protein sequence ID" value="MCQ8240311.1"/>
    <property type="molecule type" value="Genomic_DNA"/>
</dbReference>
<keyword evidence="4 6" id="KW-1133">Transmembrane helix</keyword>
<protein>
    <submittedName>
        <fullName evidence="7">AI-2E family transporter</fullName>
    </submittedName>
</protein>
<feature type="transmembrane region" description="Helical" evidence="6">
    <location>
        <begin position="223"/>
        <end position="245"/>
    </location>
</feature>
<keyword evidence="8" id="KW-1185">Reference proteome</keyword>
<feature type="transmembrane region" description="Helical" evidence="6">
    <location>
        <begin position="83"/>
        <end position="105"/>
    </location>
</feature>
<evidence type="ECO:0000313" key="7">
    <source>
        <dbReference type="EMBL" id="MCQ8240311.1"/>
    </source>
</evidence>
<keyword evidence="5 6" id="KW-0472">Membrane</keyword>
<keyword evidence="3 6" id="KW-0812">Transmembrane</keyword>
<evidence type="ECO:0000256" key="2">
    <source>
        <dbReference type="ARBA" id="ARBA00009773"/>
    </source>
</evidence>
<feature type="transmembrane region" description="Helical" evidence="6">
    <location>
        <begin position="329"/>
        <end position="351"/>
    </location>
</feature>
<dbReference type="InterPro" id="IPR002549">
    <property type="entry name" value="AI-2E-like"/>
</dbReference>
<evidence type="ECO:0000256" key="6">
    <source>
        <dbReference type="SAM" id="Phobius"/>
    </source>
</evidence>
<name>A0ABT1VVD4_9PROT</name>
<comment type="caution">
    <text evidence="7">The sequence shown here is derived from an EMBL/GenBank/DDBJ whole genome shotgun (WGS) entry which is preliminary data.</text>
</comment>
<feature type="transmembrane region" description="Helical" evidence="6">
    <location>
        <begin position="287"/>
        <end position="309"/>
    </location>
</feature>
<organism evidence="7 8">
    <name type="scientific">Rhizosaccharibacter radicis</name>
    <dbReference type="NCBI Taxonomy" id="2782605"/>
    <lineage>
        <taxon>Bacteria</taxon>
        <taxon>Pseudomonadati</taxon>
        <taxon>Pseudomonadota</taxon>
        <taxon>Alphaproteobacteria</taxon>
        <taxon>Acetobacterales</taxon>
        <taxon>Acetobacteraceae</taxon>
        <taxon>Rhizosaccharibacter</taxon>
    </lineage>
</organism>
<comment type="subcellular location">
    <subcellularLocation>
        <location evidence="1">Membrane</location>
        <topology evidence="1">Multi-pass membrane protein</topology>
    </subcellularLocation>
</comment>
<evidence type="ECO:0000256" key="3">
    <source>
        <dbReference type="ARBA" id="ARBA00022692"/>
    </source>
</evidence>
<evidence type="ECO:0000256" key="5">
    <source>
        <dbReference type="ARBA" id="ARBA00023136"/>
    </source>
</evidence>
<reference evidence="7 8" key="1">
    <citation type="submission" date="2022-06" db="EMBL/GenBank/DDBJ databases">
        <title>Rhizosaccharibacter gen. nov. sp. nov. KSS12, endophytic bacteria isolated from sugarcane.</title>
        <authorList>
            <person name="Pitiwittayakul N."/>
        </authorList>
    </citation>
    <scope>NUCLEOTIDE SEQUENCE [LARGE SCALE GENOMIC DNA]</scope>
    <source>
        <strain evidence="7 8">KSS12</strain>
    </source>
</reference>
<dbReference type="Pfam" id="PF01594">
    <property type="entry name" value="AI-2E_transport"/>
    <property type="match status" value="1"/>
</dbReference>
<accession>A0ABT1VVD4</accession>
<dbReference type="PANTHER" id="PTHR21716">
    <property type="entry name" value="TRANSMEMBRANE PROTEIN"/>
    <property type="match status" value="1"/>
</dbReference>
<feature type="transmembrane region" description="Helical" evidence="6">
    <location>
        <begin position="251"/>
        <end position="280"/>
    </location>
</feature>
<dbReference type="Proteomes" id="UP001524547">
    <property type="component" value="Unassembled WGS sequence"/>
</dbReference>